<dbReference type="CDD" id="cd07112">
    <property type="entry name" value="ALDH_GABALDH-PuuC"/>
    <property type="match status" value="1"/>
</dbReference>
<dbReference type="EMBL" id="JAFMNX010000003">
    <property type="protein sequence ID" value="MBS9721438.1"/>
    <property type="molecule type" value="Genomic_DNA"/>
</dbReference>
<evidence type="ECO:0000313" key="5">
    <source>
        <dbReference type="EMBL" id="MBS9721438.1"/>
    </source>
</evidence>
<dbReference type="InterPro" id="IPR029510">
    <property type="entry name" value="Ald_DH_CS_GLU"/>
</dbReference>
<dbReference type="Gene3D" id="3.40.605.10">
    <property type="entry name" value="Aldehyde Dehydrogenase, Chain A, domain 1"/>
    <property type="match status" value="1"/>
</dbReference>
<dbReference type="InterPro" id="IPR016161">
    <property type="entry name" value="Ald_DH/histidinol_DH"/>
</dbReference>
<evidence type="ECO:0000313" key="6">
    <source>
        <dbReference type="Proteomes" id="UP001297272"/>
    </source>
</evidence>
<reference evidence="5 6" key="1">
    <citation type="submission" date="2021-03" db="EMBL/GenBank/DDBJ databases">
        <title>Tianweitania aestuarii sp. nov., isolated from a tidal flat.</title>
        <authorList>
            <person name="Park S."/>
            <person name="Yoon J.-H."/>
        </authorList>
    </citation>
    <scope>NUCLEOTIDE SEQUENCE [LARGE SCALE GENOMIC DNA]</scope>
    <source>
        <strain evidence="5 6">BSSL-BM11</strain>
    </source>
</reference>
<dbReference type="InterPro" id="IPR016160">
    <property type="entry name" value="Ald_DH_CS_CYS"/>
</dbReference>
<accession>A0ABS5RWM2</accession>
<proteinExistence type="inferred from homology"/>
<dbReference type="PANTHER" id="PTHR11699">
    <property type="entry name" value="ALDEHYDE DEHYDROGENASE-RELATED"/>
    <property type="match status" value="1"/>
</dbReference>
<evidence type="ECO:0000259" key="4">
    <source>
        <dbReference type="Pfam" id="PF00171"/>
    </source>
</evidence>
<evidence type="ECO:0000256" key="2">
    <source>
        <dbReference type="PROSITE-ProRule" id="PRU10007"/>
    </source>
</evidence>
<feature type="active site" evidence="2">
    <location>
        <position position="268"/>
    </location>
</feature>
<keyword evidence="1 3" id="KW-0560">Oxidoreductase</keyword>
<dbReference type="SUPFAM" id="SSF53720">
    <property type="entry name" value="ALDH-like"/>
    <property type="match status" value="1"/>
</dbReference>
<comment type="caution">
    <text evidence="5">The sequence shown here is derived from an EMBL/GenBank/DDBJ whole genome shotgun (WGS) entry which is preliminary data.</text>
</comment>
<dbReference type="PROSITE" id="PS00687">
    <property type="entry name" value="ALDEHYDE_DEHYDR_GLU"/>
    <property type="match status" value="1"/>
</dbReference>
<keyword evidence="6" id="KW-1185">Reference proteome</keyword>
<dbReference type="Pfam" id="PF00171">
    <property type="entry name" value="Aldedh"/>
    <property type="match status" value="1"/>
</dbReference>
<dbReference type="Proteomes" id="UP001297272">
    <property type="component" value="Unassembled WGS sequence"/>
</dbReference>
<sequence>MSHSPNFTLWQRKAADLKLEGRAFISGAYVEALSGERFERINPATGKVLGTVAAGDKADVDLAVKSARKAFESGFWSKMSPSDRGRRLIRFAELVEQHAEELALLETLDMGKPISDSVSVDLPLSITCLRWFGEAVDKVYDEIAPTPGTAVAMMRRAPLGVVAAVVPWNFPLMMACWKIAPILAAGNSVILKPAEQSSYSAIRIAALAVEAGIPEGVFNVVPGKGETAGKALGLHMDVDCIAFTGSTDVGKLFMQYSGQSNLKRVGLECGGKSPNIIFADAPDLQAAAVSAAWGIFYNQGEVCNAGSRVLVEENVREEVVDIIVETGKSMRVGDPLDPATQIGAMVDDRQAARVMEYIASGKAEGARIVSGGHQPSGLPGCFIEPTVFDGVKPQMKIAREEIFGPVLSVLSFSDEDQAISIANDTIYGLAAGMWTRDVNRTFRVSDKLNAGVVWVNCFDHGHISSPFGGFKQSGFGRDKSLHALDKYTDIKTTWINLG</sequence>
<dbReference type="RefSeq" id="WP_213985103.1">
    <property type="nucleotide sequence ID" value="NZ_JAFMNX010000003.1"/>
</dbReference>
<evidence type="ECO:0000256" key="1">
    <source>
        <dbReference type="ARBA" id="ARBA00023002"/>
    </source>
</evidence>
<protein>
    <submittedName>
        <fullName evidence="5">Aldehyde dehydrogenase</fullName>
    </submittedName>
</protein>
<dbReference type="InterPro" id="IPR015590">
    <property type="entry name" value="Aldehyde_DH_dom"/>
</dbReference>
<comment type="similarity">
    <text evidence="3">Belongs to the aldehyde dehydrogenase family.</text>
</comment>
<feature type="domain" description="Aldehyde dehydrogenase" evidence="4">
    <location>
        <begin position="30"/>
        <end position="492"/>
    </location>
</feature>
<evidence type="ECO:0000256" key="3">
    <source>
        <dbReference type="RuleBase" id="RU003345"/>
    </source>
</evidence>
<name>A0ABS5RWM2_9HYPH</name>
<dbReference type="InterPro" id="IPR016162">
    <property type="entry name" value="Ald_DH_N"/>
</dbReference>
<organism evidence="5 6">
    <name type="scientific">Tianweitania aestuarii</name>
    <dbReference type="NCBI Taxonomy" id="2814886"/>
    <lineage>
        <taxon>Bacteria</taxon>
        <taxon>Pseudomonadati</taxon>
        <taxon>Pseudomonadota</taxon>
        <taxon>Alphaproteobacteria</taxon>
        <taxon>Hyphomicrobiales</taxon>
        <taxon>Phyllobacteriaceae</taxon>
        <taxon>Tianweitania</taxon>
    </lineage>
</organism>
<gene>
    <name evidence="5" type="ORF">JYU29_12160</name>
</gene>
<dbReference type="Gene3D" id="3.40.309.10">
    <property type="entry name" value="Aldehyde Dehydrogenase, Chain A, domain 2"/>
    <property type="match status" value="1"/>
</dbReference>
<dbReference type="PROSITE" id="PS00070">
    <property type="entry name" value="ALDEHYDE_DEHYDR_CYS"/>
    <property type="match status" value="1"/>
</dbReference>
<dbReference type="InterPro" id="IPR016163">
    <property type="entry name" value="Ald_DH_C"/>
</dbReference>